<reference evidence="2 3" key="1">
    <citation type="submission" date="2014-06" db="EMBL/GenBank/DDBJ databases">
        <title>Evolutionary Origins and Diversification of the Mycorrhizal Mutualists.</title>
        <authorList>
            <consortium name="DOE Joint Genome Institute"/>
            <consortium name="Mycorrhizal Genomics Consortium"/>
            <person name="Kohler A."/>
            <person name="Kuo A."/>
            <person name="Nagy L.G."/>
            <person name="Floudas D."/>
            <person name="Copeland A."/>
            <person name="Barry K.W."/>
            <person name="Cichocki N."/>
            <person name="Veneault-Fourrey C."/>
            <person name="LaButti K."/>
            <person name="Lindquist E.A."/>
            <person name="Lipzen A."/>
            <person name="Lundell T."/>
            <person name="Morin E."/>
            <person name="Murat C."/>
            <person name="Riley R."/>
            <person name="Ohm R."/>
            <person name="Sun H."/>
            <person name="Tunlid A."/>
            <person name="Henrissat B."/>
            <person name="Grigoriev I.V."/>
            <person name="Hibbett D.S."/>
            <person name="Martin F."/>
        </authorList>
    </citation>
    <scope>NUCLEOTIDE SEQUENCE [LARGE SCALE GENOMIC DNA]</scope>
    <source>
        <strain evidence="2 3">SS14</strain>
    </source>
</reference>
<feature type="region of interest" description="Disordered" evidence="1">
    <location>
        <begin position="1"/>
        <end position="46"/>
    </location>
</feature>
<accession>A0A0C9VZ21</accession>
<feature type="compositionally biased region" description="Polar residues" evidence="1">
    <location>
        <begin position="1"/>
        <end position="29"/>
    </location>
</feature>
<name>A0A0C9VZ21_SPHS4</name>
<evidence type="ECO:0000313" key="2">
    <source>
        <dbReference type="EMBL" id="KIJ43791.1"/>
    </source>
</evidence>
<evidence type="ECO:0000313" key="3">
    <source>
        <dbReference type="Proteomes" id="UP000054279"/>
    </source>
</evidence>
<feature type="region of interest" description="Disordered" evidence="1">
    <location>
        <begin position="72"/>
        <end position="122"/>
    </location>
</feature>
<keyword evidence="3" id="KW-1185">Reference proteome</keyword>
<protein>
    <submittedName>
        <fullName evidence="2">Uncharacterized protein</fullName>
    </submittedName>
</protein>
<evidence type="ECO:0000256" key="1">
    <source>
        <dbReference type="SAM" id="MobiDB-lite"/>
    </source>
</evidence>
<organism evidence="2 3">
    <name type="scientific">Sphaerobolus stellatus (strain SS14)</name>
    <dbReference type="NCBI Taxonomy" id="990650"/>
    <lineage>
        <taxon>Eukaryota</taxon>
        <taxon>Fungi</taxon>
        <taxon>Dikarya</taxon>
        <taxon>Basidiomycota</taxon>
        <taxon>Agaricomycotina</taxon>
        <taxon>Agaricomycetes</taxon>
        <taxon>Phallomycetidae</taxon>
        <taxon>Geastrales</taxon>
        <taxon>Sphaerobolaceae</taxon>
        <taxon>Sphaerobolus</taxon>
    </lineage>
</organism>
<dbReference type="Proteomes" id="UP000054279">
    <property type="component" value="Unassembled WGS sequence"/>
</dbReference>
<dbReference type="EMBL" id="KN837120">
    <property type="protein sequence ID" value="KIJ43791.1"/>
    <property type="molecule type" value="Genomic_DNA"/>
</dbReference>
<dbReference type="AlphaFoldDB" id="A0A0C9VZ21"/>
<proteinExistence type="predicted"/>
<dbReference type="HOGENOM" id="CLU_660846_0_0_1"/>
<gene>
    <name evidence="2" type="ORF">M422DRAFT_47653</name>
</gene>
<sequence length="416" mass="46708">MHDSLNCRSYQSKTTPAPISSERNPTNDGRTPLDRSDASGGWPVPLSGEFNISPDASFVPVSDAFPYLKPSRRRRAHSRIYEASPQEADDLMVGASSSQVEPSTPGNTSRSCHSRQASDSSIVDLSSPVKHFCASKDSSTSSQDETLSAPATSIVSHYVRSLPPLSHYVPCPPIDTPPGYDIRHACAQEPEYQVHNNFIEDRATRDRLVAPRIEDLLAMATALYEKGNVDIYIRISRPEEDWTRNYTSPGLNSDDIDKHTIHLMDREWASLSDRRRRVFKHKFELRSIRRPGPFLPPHPDATPTLATKSAELFKMVGQRPHVRWRLPRDLETCLYAMDAPLRAFLAIERIYLRFLRQPAEVNRIRPAITQLGLVGDWAEALEVILLRYVRQDIATISNNSLHPSDVLTDGVIVPGN</sequence>
<feature type="compositionally biased region" description="Polar residues" evidence="1">
    <location>
        <begin position="95"/>
        <end position="122"/>
    </location>
</feature>